<keyword evidence="8" id="KW-1133">Transmembrane helix</keyword>
<evidence type="ECO:0000256" key="1">
    <source>
        <dbReference type="ARBA" id="ARBA00004236"/>
    </source>
</evidence>
<feature type="transmembrane region" description="Helical" evidence="8">
    <location>
        <begin position="36"/>
        <end position="54"/>
    </location>
</feature>
<dbReference type="InterPro" id="IPR058626">
    <property type="entry name" value="MdtA-like_b-barrel"/>
</dbReference>
<dbReference type="PANTHER" id="PTHR30469">
    <property type="entry name" value="MULTIDRUG RESISTANCE PROTEIN MDTA"/>
    <property type="match status" value="1"/>
</dbReference>
<comment type="caution">
    <text evidence="13">The sequence shown here is derived from an EMBL/GenBank/DDBJ whole genome shotgun (WGS) entry which is preliminary data.</text>
</comment>
<evidence type="ECO:0000256" key="5">
    <source>
        <dbReference type="ARBA" id="ARBA00022519"/>
    </source>
</evidence>
<keyword evidence="3" id="KW-0813">Transport</keyword>
<dbReference type="PANTHER" id="PTHR30469:SF12">
    <property type="entry name" value="MULTIDRUG RESISTANCE PROTEIN MDTA"/>
    <property type="match status" value="1"/>
</dbReference>
<evidence type="ECO:0000256" key="8">
    <source>
        <dbReference type="SAM" id="Phobius"/>
    </source>
</evidence>
<keyword evidence="4" id="KW-1003">Cell membrane</keyword>
<dbReference type="InterPro" id="IPR058627">
    <property type="entry name" value="MdtA-like_C"/>
</dbReference>
<dbReference type="RefSeq" id="WP_007418373.1">
    <property type="nucleotide sequence ID" value="NZ_ABOX02000063.1"/>
</dbReference>
<evidence type="ECO:0000256" key="7">
    <source>
        <dbReference type="SAM" id="MobiDB-lite"/>
    </source>
</evidence>
<dbReference type="InterPro" id="IPR058624">
    <property type="entry name" value="MdtA-like_HH"/>
</dbReference>
<gene>
    <name evidence="13" type="ORF">Cflav_PD0660</name>
</gene>
<feature type="region of interest" description="Disordered" evidence="7">
    <location>
        <begin position="404"/>
        <end position="464"/>
    </location>
</feature>
<feature type="compositionally biased region" description="Basic and acidic residues" evidence="7">
    <location>
        <begin position="430"/>
        <end position="440"/>
    </location>
</feature>
<feature type="compositionally biased region" description="Gly residues" evidence="7">
    <location>
        <begin position="414"/>
        <end position="426"/>
    </location>
</feature>
<comment type="subcellular location">
    <subcellularLocation>
        <location evidence="1">Cell membrane</location>
    </subcellularLocation>
</comment>
<protein>
    <submittedName>
        <fullName evidence="13">Efflux transporter, RND family, MFP subunit</fullName>
    </submittedName>
</protein>
<dbReference type="AlphaFoldDB" id="B9XRG4"/>
<accession>B9XRG4</accession>
<keyword evidence="8" id="KW-0812">Transmembrane</keyword>
<keyword evidence="5" id="KW-0997">Cell inner membrane</keyword>
<evidence type="ECO:0000256" key="2">
    <source>
        <dbReference type="ARBA" id="ARBA00009477"/>
    </source>
</evidence>
<evidence type="ECO:0000259" key="9">
    <source>
        <dbReference type="Pfam" id="PF25876"/>
    </source>
</evidence>
<dbReference type="Gene3D" id="2.40.420.20">
    <property type="match status" value="1"/>
</dbReference>
<sequence>MQEDKASKQPPSHTVPIQVRRNSSPSQRPKSLGGSIFTWLILILIVGAGVFWVIHQRKSSTDQAGKGGSGGRGAGGPVPVVAGTVEQKDVPIYLDGLGTVQALNTVTVHVRVDGQLQKVAFKEGQDVIVDEVLAEIDPQPFLTQVRQTEAKKNQDIAQLANAKIDLQRNEELVKQKIVAQSIDDTAKALVDQLDAAVKADQAAIDSAQVQLNYTTVRSPIAGRTGIRVVDAGNIVHATDANGLVVITQLKPISVMFTLPEQNLGEIHKQQLASGELKVLAVERDNKTVLAEGKLAVIDNQIDTTTGTIKLKATFPNDDLQLWPGQFVNTRLLLTVQTNGLVVPASVVQQGPEGAFAFIINDDQTVKMQPVKVGRIDNGIALISEGLQAGEHVVVDGQYKLQNGSKVQAGQAGETKGGGRQATGGTGDQKTGGEADKKRGEPGNYQKGKPGDGKAGNRRTNSEPQ</sequence>
<evidence type="ECO:0000259" key="12">
    <source>
        <dbReference type="Pfam" id="PF25967"/>
    </source>
</evidence>
<dbReference type="STRING" id="320771.Cflav_PD0660"/>
<feature type="domain" description="Multidrug resistance protein MdtA-like alpha-helical hairpin" evidence="9">
    <location>
        <begin position="146"/>
        <end position="214"/>
    </location>
</feature>
<dbReference type="Pfam" id="PF25917">
    <property type="entry name" value="BSH_RND"/>
    <property type="match status" value="1"/>
</dbReference>
<dbReference type="EMBL" id="ABOX02000063">
    <property type="protein sequence ID" value="EEF57569.1"/>
    <property type="molecule type" value="Genomic_DNA"/>
</dbReference>
<feature type="compositionally biased region" description="Polar residues" evidence="7">
    <location>
        <begin position="20"/>
        <end position="29"/>
    </location>
</feature>
<dbReference type="FunFam" id="2.40.420.20:FF:000001">
    <property type="entry name" value="Efflux RND transporter periplasmic adaptor subunit"/>
    <property type="match status" value="1"/>
</dbReference>
<dbReference type="GO" id="GO:0015562">
    <property type="term" value="F:efflux transmembrane transporter activity"/>
    <property type="evidence" value="ECO:0007669"/>
    <property type="project" value="TreeGrafter"/>
</dbReference>
<feature type="domain" description="Multidrug resistance protein MdtA-like C-terminal permuted SH3" evidence="12">
    <location>
        <begin position="338"/>
        <end position="396"/>
    </location>
</feature>
<dbReference type="OrthoDB" id="9783047at2"/>
<evidence type="ECO:0000256" key="4">
    <source>
        <dbReference type="ARBA" id="ARBA00022475"/>
    </source>
</evidence>
<dbReference type="NCBIfam" id="TIGR01730">
    <property type="entry name" value="RND_mfp"/>
    <property type="match status" value="1"/>
</dbReference>
<evidence type="ECO:0000259" key="11">
    <source>
        <dbReference type="Pfam" id="PF25944"/>
    </source>
</evidence>
<dbReference type="Pfam" id="PF25967">
    <property type="entry name" value="RND-MFP_C"/>
    <property type="match status" value="1"/>
</dbReference>
<comment type="similarity">
    <text evidence="2">Belongs to the membrane fusion protein (MFP) (TC 8.A.1) family.</text>
</comment>
<organism evidence="13 14">
    <name type="scientific">Pedosphaera parvula (strain Ellin514)</name>
    <dbReference type="NCBI Taxonomy" id="320771"/>
    <lineage>
        <taxon>Bacteria</taxon>
        <taxon>Pseudomonadati</taxon>
        <taxon>Verrucomicrobiota</taxon>
        <taxon>Pedosphaerae</taxon>
        <taxon>Pedosphaerales</taxon>
        <taxon>Pedosphaeraceae</taxon>
        <taxon>Pedosphaera</taxon>
    </lineage>
</organism>
<evidence type="ECO:0000256" key="6">
    <source>
        <dbReference type="ARBA" id="ARBA00023136"/>
    </source>
</evidence>
<dbReference type="SUPFAM" id="SSF111369">
    <property type="entry name" value="HlyD-like secretion proteins"/>
    <property type="match status" value="1"/>
</dbReference>
<name>B9XRG4_PEDPL</name>
<evidence type="ECO:0000256" key="3">
    <source>
        <dbReference type="ARBA" id="ARBA00022448"/>
    </source>
</evidence>
<evidence type="ECO:0000313" key="13">
    <source>
        <dbReference type="EMBL" id="EEF57569.1"/>
    </source>
</evidence>
<reference evidence="13 14" key="1">
    <citation type="journal article" date="2011" name="J. Bacteriol.">
        <title>Genome sequence of 'Pedosphaera parvula' Ellin514, an aerobic Verrucomicrobial isolate from pasture soil.</title>
        <authorList>
            <person name="Kant R."/>
            <person name="van Passel M.W."/>
            <person name="Sangwan P."/>
            <person name="Palva A."/>
            <person name="Lucas S."/>
            <person name="Copeland A."/>
            <person name="Lapidus A."/>
            <person name="Glavina Del Rio T."/>
            <person name="Dalin E."/>
            <person name="Tice H."/>
            <person name="Bruce D."/>
            <person name="Goodwin L."/>
            <person name="Pitluck S."/>
            <person name="Chertkov O."/>
            <person name="Larimer F.W."/>
            <person name="Land M.L."/>
            <person name="Hauser L."/>
            <person name="Brettin T.S."/>
            <person name="Detter J.C."/>
            <person name="Han S."/>
            <person name="de Vos W.M."/>
            <person name="Janssen P.H."/>
            <person name="Smidt H."/>
        </authorList>
    </citation>
    <scope>NUCLEOTIDE SEQUENCE [LARGE SCALE GENOMIC DNA]</scope>
    <source>
        <strain evidence="13 14">Ellin514</strain>
    </source>
</reference>
<dbReference type="FunFam" id="2.40.30.170:FF:000006">
    <property type="entry name" value="Multidrug resistance protein MdtA"/>
    <property type="match status" value="1"/>
</dbReference>
<feature type="domain" description="Multidrug resistance protein MdtA-like beta-barrel" evidence="11">
    <location>
        <begin position="251"/>
        <end position="333"/>
    </location>
</feature>
<dbReference type="Proteomes" id="UP000003688">
    <property type="component" value="Unassembled WGS sequence"/>
</dbReference>
<feature type="domain" description="Multidrug resistance protein MdtA-like barrel-sandwich hybrid" evidence="10">
    <location>
        <begin position="104"/>
        <end position="247"/>
    </location>
</feature>
<evidence type="ECO:0000313" key="14">
    <source>
        <dbReference type="Proteomes" id="UP000003688"/>
    </source>
</evidence>
<dbReference type="Pfam" id="PF25944">
    <property type="entry name" value="Beta-barrel_RND"/>
    <property type="match status" value="1"/>
</dbReference>
<dbReference type="Gene3D" id="1.10.287.470">
    <property type="entry name" value="Helix hairpin bin"/>
    <property type="match status" value="1"/>
</dbReference>
<feature type="region of interest" description="Disordered" evidence="7">
    <location>
        <begin position="1"/>
        <end position="31"/>
    </location>
</feature>
<dbReference type="GO" id="GO:1990281">
    <property type="term" value="C:efflux pump complex"/>
    <property type="evidence" value="ECO:0007669"/>
    <property type="project" value="TreeGrafter"/>
</dbReference>
<dbReference type="Gene3D" id="2.40.50.100">
    <property type="match status" value="1"/>
</dbReference>
<dbReference type="Pfam" id="PF25876">
    <property type="entry name" value="HH_MFP_RND"/>
    <property type="match status" value="1"/>
</dbReference>
<proteinExistence type="inferred from homology"/>
<keyword evidence="6 8" id="KW-0472">Membrane</keyword>
<dbReference type="GO" id="GO:0030313">
    <property type="term" value="C:cell envelope"/>
    <property type="evidence" value="ECO:0007669"/>
    <property type="project" value="UniProtKB-SubCell"/>
</dbReference>
<evidence type="ECO:0000259" key="10">
    <source>
        <dbReference type="Pfam" id="PF25917"/>
    </source>
</evidence>
<keyword evidence="14" id="KW-1185">Reference proteome</keyword>
<dbReference type="InterPro" id="IPR058625">
    <property type="entry name" value="MdtA-like_BSH"/>
</dbReference>
<dbReference type="Gene3D" id="2.40.30.170">
    <property type="match status" value="1"/>
</dbReference>
<dbReference type="InterPro" id="IPR006143">
    <property type="entry name" value="RND_pump_MFP"/>
</dbReference>